<feature type="transmembrane region" description="Helical" evidence="1">
    <location>
        <begin position="255"/>
        <end position="276"/>
    </location>
</feature>
<feature type="transmembrane region" description="Helical" evidence="1">
    <location>
        <begin position="33"/>
        <end position="57"/>
    </location>
</feature>
<sequence length="306" mass="32575">MSDKMSLGNARSVLRAELGNIRQRSPDLDPADLTLFTFPLLVRALGVLLVGAVPLLVVRSGGDEDAMLVPLIGSLALVIICTAIVAWLTSIVISGLVVMILYRTGPGPSSHLVVRILTDSFRRISDSSSHLTLLALVAGLLSLAIGLPTRPGDDQANSVIEDLLAAQVGVLLAVLGFAFVAESIRSSADIVDDQSLMLAWPWALIIACGSWSLATLVGPFETTRMLSILLNEWLPAMVDGTPRATVIADLIPPGAGWWAALGPLPVIALVWAIQAWRRDGFTQIREFLEGDDQVPATRRPIIGGNV</sequence>
<evidence type="ECO:0000313" key="2">
    <source>
        <dbReference type="EMBL" id="CAJ1505209.1"/>
    </source>
</evidence>
<reference evidence="2 3" key="1">
    <citation type="submission" date="2023-08" db="EMBL/GenBank/DDBJ databases">
        <authorList>
            <person name="Folkvardsen B D."/>
            <person name="Norman A."/>
        </authorList>
    </citation>
    <scope>NUCLEOTIDE SEQUENCE [LARGE SCALE GENOMIC DNA]</scope>
    <source>
        <strain evidence="2 3">Mu0053</strain>
    </source>
</reference>
<feature type="transmembrane region" description="Helical" evidence="1">
    <location>
        <begin position="69"/>
        <end position="102"/>
    </location>
</feature>
<name>A0ABN9NII4_9MYCO</name>
<dbReference type="Proteomes" id="UP001190465">
    <property type="component" value="Chromosome"/>
</dbReference>
<keyword evidence="1" id="KW-0472">Membrane</keyword>
<proteinExistence type="predicted"/>
<feature type="transmembrane region" description="Helical" evidence="1">
    <location>
        <begin position="164"/>
        <end position="184"/>
    </location>
</feature>
<evidence type="ECO:0008006" key="4">
    <source>
        <dbReference type="Google" id="ProtNLM"/>
    </source>
</evidence>
<gene>
    <name evidence="2" type="ORF">MU0053_002877</name>
</gene>
<evidence type="ECO:0000256" key="1">
    <source>
        <dbReference type="SAM" id="Phobius"/>
    </source>
</evidence>
<dbReference type="RefSeq" id="WP_308478320.1">
    <property type="nucleotide sequence ID" value="NZ_OY726397.1"/>
</dbReference>
<keyword evidence="3" id="KW-1185">Reference proteome</keyword>
<dbReference type="EMBL" id="OY726397">
    <property type="protein sequence ID" value="CAJ1505209.1"/>
    <property type="molecule type" value="Genomic_DNA"/>
</dbReference>
<feature type="transmembrane region" description="Helical" evidence="1">
    <location>
        <begin position="196"/>
        <end position="217"/>
    </location>
</feature>
<keyword evidence="1" id="KW-0812">Transmembrane</keyword>
<protein>
    <recommendedName>
        <fullName evidence="4">Integral membrane protein</fullName>
    </recommendedName>
</protein>
<feature type="transmembrane region" description="Helical" evidence="1">
    <location>
        <begin position="131"/>
        <end position="149"/>
    </location>
</feature>
<organism evidence="2 3">
    <name type="scientific">[Mycobacterium] burgundiense</name>
    <dbReference type="NCBI Taxonomy" id="3064286"/>
    <lineage>
        <taxon>Bacteria</taxon>
        <taxon>Bacillati</taxon>
        <taxon>Actinomycetota</taxon>
        <taxon>Actinomycetes</taxon>
        <taxon>Mycobacteriales</taxon>
        <taxon>Mycobacteriaceae</taxon>
        <taxon>Mycolicibacterium</taxon>
    </lineage>
</organism>
<keyword evidence="1" id="KW-1133">Transmembrane helix</keyword>
<evidence type="ECO:0000313" key="3">
    <source>
        <dbReference type="Proteomes" id="UP001190465"/>
    </source>
</evidence>
<accession>A0ABN9NII4</accession>